<evidence type="ECO:0000313" key="3">
    <source>
        <dbReference type="Proteomes" id="UP000186323"/>
    </source>
</evidence>
<feature type="region of interest" description="Disordered" evidence="1">
    <location>
        <begin position="26"/>
        <end position="76"/>
    </location>
</feature>
<dbReference type="EMBL" id="LT630450">
    <property type="protein sequence ID" value="SFV72384.1"/>
    <property type="molecule type" value="Genomic_DNA"/>
</dbReference>
<feature type="compositionally biased region" description="Polar residues" evidence="1">
    <location>
        <begin position="42"/>
        <end position="61"/>
    </location>
</feature>
<accession>A0A1K1LCF8</accession>
<gene>
    <name evidence="2" type="ORF">DESPIGER_0496</name>
</gene>
<protein>
    <submittedName>
        <fullName evidence="2">Uncharacterized protein</fullName>
    </submittedName>
</protein>
<dbReference type="KEGG" id="dpg:DESPIGER_0496"/>
<sequence length="76" mass="8217">MLSRACIGIEHRGLATVGIACQSDPQRSRGHFSLTTIKPGFSTHSKNSSLRPCVTNGQNKGKGSKKRISFPEPYST</sequence>
<reference evidence="3" key="1">
    <citation type="submission" date="2016-10" db="EMBL/GenBank/DDBJ databases">
        <authorList>
            <person name="Wegmann U."/>
        </authorList>
    </citation>
    <scope>NUCLEOTIDE SEQUENCE [LARGE SCALE GENOMIC DNA]</scope>
</reference>
<name>A0A1K1LCF8_9BACT</name>
<organism evidence="2 3">
    <name type="scientific">Desulfovibrio piger</name>
    <dbReference type="NCBI Taxonomy" id="901"/>
    <lineage>
        <taxon>Bacteria</taxon>
        <taxon>Pseudomonadati</taxon>
        <taxon>Thermodesulfobacteriota</taxon>
        <taxon>Desulfovibrionia</taxon>
        <taxon>Desulfovibrionales</taxon>
        <taxon>Desulfovibrionaceae</taxon>
        <taxon>Desulfovibrio</taxon>
    </lineage>
</organism>
<keyword evidence="3" id="KW-1185">Reference proteome</keyword>
<dbReference type="Proteomes" id="UP000186323">
    <property type="component" value="Chromosome I"/>
</dbReference>
<evidence type="ECO:0000256" key="1">
    <source>
        <dbReference type="SAM" id="MobiDB-lite"/>
    </source>
</evidence>
<dbReference type="AlphaFoldDB" id="A0A1K1LCF8"/>
<evidence type="ECO:0000313" key="2">
    <source>
        <dbReference type="EMBL" id="SFV72384.1"/>
    </source>
</evidence>
<proteinExistence type="predicted"/>